<feature type="region of interest" description="Disordered" evidence="1">
    <location>
        <begin position="78"/>
        <end position="119"/>
    </location>
</feature>
<dbReference type="AlphaFoldDB" id="A0A4Z2I0C9"/>
<evidence type="ECO:0000313" key="3">
    <source>
        <dbReference type="Proteomes" id="UP000314294"/>
    </source>
</evidence>
<name>A0A4Z2I0C9_9TELE</name>
<dbReference type="EMBL" id="SRLO01000150">
    <property type="protein sequence ID" value="TNN71417.1"/>
    <property type="molecule type" value="Genomic_DNA"/>
</dbReference>
<comment type="caution">
    <text evidence="2">The sequence shown here is derived from an EMBL/GenBank/DDBJ whole genome shotgun (WGS) entry which is preliminary data.</text>
</comment>
<reference evidence="2 3" key="1">
    <citation type="submission" date="2019-03" db="EMBL/GenBank/DDBJ databases">
        <title>First draft genome of Liparis tanakae, snailfish: a comprehensive survey of snailfish specific genes.</title>
        <authorList>
            <person name="Kim W."/>
            <person name="Song I."/>
            <person name="Jeong J.-H."/>
            <person name="Kim D."/>
            <person name="Kim S."/>
            <person name="Ryu S."/>
            <person name="Song J.Y."/>
            <person name="Lee S.K."/>
        </authorList>
    </citation>
    <scope>NUCLEOTIDE SEQUENCE [LARGE SCALE GENOMIC DNA]</scope>
    <source>
        <tissue evidence="2">Muscle</tissue>
    </source>
</reference>
<protein>
    <submittedName>
        <fullName evidence="2">Uncharacterized protein</fullName>
    </submittedName>
</protein>
<gene>
    <name evidence="2" type="ORF">EYF80_018366</name>
</gene>
<evidence type="ECO:0000256" key="1">
    <source>
        <dbReference type="SAM" id="MobiDB-lite"/>
    </source>
</evidence>
<feature type="compositionally biased region" description="Basic and acidic residues" evidence="1">
    <location>
        <begin position="89"/>
        <end position="105"/>
    </location>
</feature>
<accession>A0A4Z2I0C9</accession>
<organism evidence="2 3">
    <name type="scientific">Liparis tanakae</name>
    <name type="common">Tanaka's snailfish</name>
    <dbReference type="NCBI Taxonomy" id="230148"/>
    <lineage>
        <taxon>Eukaryota</taxon>
        <taxon>Metazoa</taxon>
        <taxon>Chordata</taxon>
        <taxon>Craniata</taxon>
        <taxon>Vertebrata</taxon>
        <taxon>Euteleostomi</taxon>
        <taxon>Actinopterygii</taxon>
        <taxon>Neopterygii</taxon>
        <taxon>Teleostei</taxon>
        <taxon>Neoteleostei</taxon>
        <taxon>Acanthomorphata</taxon>
        <taxon>Eupercaria</taxon>
        <taxon>Perciformes</taxon>
        <taxon>Cottioidei</taxon>
        <taxon>Cottales</taxon>
        <taxon>Liparidae</taxon>
        <taxon>Liparis</taxon>
    </lineage>
</organism>
<dbReference type="Proteomes" id="UP000314294">
    <property type="component" value="Unassembled WGS sequence"/>
</dbReference>
<sequence length="119" mass="12621">MIAVRVEQLSAKIIGEVTQVAILCIGASELSQITVATSADACRRLPSTFLSFTSLSLGFRKPPLFFSPSRDWVGSICSRGPSASGLGPEKNEEGGEVKTTWEEARMQGTGEGEVEEAGD</sequence>
<keyword evidence="3" id="KW-1185">Reference proteome</keyword>
<proteinExistence type="predicted"/>
<evidence type="ECO:0000313" key="2">
    <source>
        <dbReference type="EMBL" id="TNN71417.1"/>
    </source>
</evidence>